<dbReference type="InterPro" id="IPR029044">
    <property type="entry name" value="Nucleotide-diphossugar_trans"/>
</dbReference>
<dbReference type="Pfam" id="PF12804">
    <property type="entry name" value="NTP_transf_3"/>
    <property type="match status" value="1"/>
</dbReference>
<accession>A0A1G6SU17</accession>
<dbReference type="EMBL" id="FMZX01000005">
    <property type="protein sequence ID" value="SDD20268.1"/>
    <property type="molecule type" value="Genomic_DNA"/>
</dbReference>
<reference evidence="5 6" key="1">
    <citation type="submission" date="2016-10" db="EMBL/GenBank/DDBJ databases">
        <authorList>
            <person name="de Groot N.N."/>
        </authorList>
    </citation>
    <scope>NUCLEOTIDE SEQUENCE [LARGE SCALE GENOMIC DNA]</scope>
    <source>
        <strain evidence="5 6">CPCC 100156</strain>
    </source>
</reference>
<dbReference type="InterPro" id="IPR050065">
    <property type="entry name" value="GlmU-like"/>
</dbReference>
<name>A0A1G6SU17_9PROT</name>
<evidence type="ECO:0000256" key="1">
    <source>
        <dbReference type="ARBA" id="ARBA00022679"/>
    </source>
</evidence>
<dbReference type="SUPFAM" id="SSF53448">
    <property type="entry name" value="Nucleotide-diphospho-sugar transferases"/>
    <property type="match status" value="1"/>
</dbReference>
<keyword evidence="6" id="KW-1185">Reference proteome</keyword>
<gene>
    <name evidence="5" type="ORF">SAMN04487779_1005157</name>
</gene>
<dbReference type="RefSeq" id="WP_090563877.1">
    <property type="nucleotide sequence ID" value="NZ_FMXZ01000005.1"/>
</dbReference>
<proteinExistence type="predicted"/>
<organism evidence="5 6">
    <name type="scientific">Belnapia rosea</name>
    <dbReference type="NCBI Taxonomy" id="938405"/>
    <lineage>
        <taxon>Bacteria</taxon>
        <taxon>Pseudomonadati</taxon>
        <taxon>Pseudomonadota</taxon>
        <taxon>Alphaproteobacteria</taxon>
        <taxon>Acetobacterales</taxon>
        <taxon>Roseomonadaceae</taxon>
        <taxon>Belnapia</taxon>
    </lineage>
</organism>
<feature type="domain" description="MobA-like NTP transferase" evidence="4">
    <location>
        <begin position="9"/>
        <end position="130"/>
    </location>
</feature>
<dbReference type="PANTHER" id="PTHR43584">
    <property type="entry name" value="NUCLEOTIDYL TRANSFERASE"/>
    <property type="match status" value="1"/>
</dbReference>
<keyword evidence="3" id="KW-0460">Magnesium</keyword>
<keyword evidence="5" id="KW-0418">Kinase</keyword>
<dbReference type="Gene3D" id="3.90.550.10">
    <property type="entry name" value="Spore Coat Polysaccharide Biosynthesis Protein SpsA, Chain A"/>
    <property type="match status" value="1"/>
</dbReference>
<evidence type="ECO:0000313" key="5">
    <source>
        <dbReference type="EMBL" id="SDD20268.1"/>
    </source>
</evidence>
<evidence type="ECO:0000259" key="4">
    <source>
        <dbReference type="Pfam" id="PF12804"/>
    </source>
</evidence>
<dbReference type="PANTHER" id="PTHR43584:SF8">
    <property type="entry name" value="N-ACETYLMURAMATE ALPHA-1-PHOSPHATE URIDYLYLTRANSFERASE"/>
    <property type="match status" value="1"/>
</dbReference>
<protein>
    <submittedName>
        <fullName evidence="5">Choline kinase</fullName>
    </submittedName>
</protein>
<dbReference type="CDD" id="cd02523">
    <property type="entry name" value="PC_cytidylyltransferase"/>
    <property type="match status" value="1"/>
</dbReference>
<dbReference type="InterPro" id="IPR025877">
    <property type="entry name" value="MobA-like_NTP_Trfase"/>
</dbReference>
<dbReference type="Proteomes" id="UP000198925">
    <property type="component" value="Unassembled WGS sequence"/>
</dbReference>
<keyword evidence="1" id="KW-0808">Transferase</keyword>
<evidence type="ECO:0000256" key="2">
    <source>
        <dbReference type="ARBA" id="ARBA00022695"/>
    </source>
</evidence>
<dbReference type="OrthoDB" id="9814110at2"/>
<evidence type="ECO:0000313" key="6">
    <source>
        <dbReference type="Proteomes" id="UP000198925"/>
    </source>
</evidence>
<sequence length="249" mass="28148">MQDQQATFAIILAAGVGRRLGRDGHPPKVMLEFGGRTLLKRHLDALEAAGIREASITVGYQREMIEEEVKRHGWHDRVSFVHNPRYREGSLVSLYAQSARLRAGHSLLLLDGDVLYDPRMIDRLVRAPGENLLLADREIEPGDEPVKICFQDGRIVDFRKQPERAHDWHGESVGFFRFSAAMAAALADRCADYVARGQTGLEYEEAIRDLILAQPDRFSAQDISDLPWIEVDFAADVLRAREHVLPQLQ</sequence>
<dbReference type="GO" id="GO:0016779">
    <property type="term" value="F:nucleotidyltransferase activity"/>
    <property type="evidence" value="ECO:0007669"/>
    <property type="project" value="UniProtKB-KW"/>
</dbReference>
<dbReference type="GO" id="GO:0016301">
    <property type="term" value="F:kinase activity"/>
    <property type="evidence" value="ECO:0007669"/>
    <property type="project" value="UniProtKB-KW"/>
</dbReference>
<keyword evidence="2" id="KW-0548">Nucleotidyltransferase</keyword>
<dbReference type="AlphaFoldDB" id="A0A1G6SU17"/>
<dbReference type="STRING" id="938405.SAMN02927895_02405"/>
<evidence type="ECO:0000256" key="3">
    <source>
        <dbReference type="ARBA" id="ARBA00022842"/>
    </source>
</evidence>